<dbReference type="PANTHER" id="PTHR12227:SF0">
    <property type="entry name" value="GLYCERATE KINASE"/>
    <property type="match status" value="1"/>
</dbReference>
<dbReference type="Gene3D" id="3.40.1480.10">
    <property type="entry name" value="MOFRL domain"/>
    <property type="match status" value="1"/>
</dbReference>
<gene>
    <name evidence="3" type="ORF">ACFOGJ_16780</name>
</gene>
<accession>A0ABV7L2Q9</accession>
<protein>
    <submittedName>
        <fullName evidence="3">Glycerate kinase</fullName>
    </submittedName>
</protein>
<dbReference type="InterPro" id="IPR037035">
    <property type="entry name" value="GK-like_C_sf"/>
</dbReference>
<proteinExistence type="predicted"/>
<dbReference type="InterPro" id="IPR038614">
    <property type="entry name" value="GK_N_sf"/>
</dbReference>
<feature type="domain" description="MOFRL" evidence="1">
    <location>
        <begin position="320"/>
        <end position="432"/>
    </location>
</feature>
<name>A0ABV7L2Q9_9PROT</name>
<dbReference type="PANTHER" id="PTHR12227">
    <property type="entry name" value="GLYCERATE KINASE"/>
    <property type="match status" value="1"/>
</dbReference>
<dbReference type="Gene3D" id="3.40.50.10180">
    <property type="entry name" value="Glycerate kinase, MOFRL-like N-terminal domain"/>
    <property type="match status" value="1"/>
</dbReference>
<keyword evidence="3" id="KW-0418">Kinase</keyword>
<reference evidence="4" key="1">
    <citation type="journal article" date="2019" name="Int. J. Syst. Evol. Microbiol.">
        <title>The Global Catalogue of Microorganisms (GCM) 10K type strain sequencing project: providing services to taxonomists for standard genome sequencing and annotation.</title>
        <authorList>
            <consortium name="The Broad Institute Genomics Platform"/>
            <consortium name="The Broad Institute Genome Sequencing Center for Infectious Disease"/>
            <person name="Wu L."/>
            <person name="Ma J."/>
        </authorList>
    </citation>
    <scope>NUCLEOTIDE SEQUENCE [LARGE SCALE GENOMIC DNA]</scope>
    <source>
        <strain evidence="4">KCTC 42964</strain>
    </source>
</reference>
<dbReference type="GO" id="GO:0016301">
    <property type="term" value="F:kinase activity"/>
    <property type="evidence" value="ECO:0007669"/>
    <property type="project" value="UniProtKB-KW"/>
</dbReference>
<evidence type="ECO:0000259" key="1">
    <source>
        <dbReference type="Pfam" id="PF05161"/>
    </source>
</evidence>
<keyword evidence="4" id="KW-1185">Reference proteome</keyword>
<dbReference type="SUPFAM" id="SSF82544">
    <property type="entry name" value="GckA/TtuD-like"/>
    <property type="match status" value="1"/>
</dbReference>
<evidence type="ECO:0000259" key="2">
    <source>
        <dbReference type="Pfam" id="PF13660"/>
    </source>
</evidence>
<sequence length="446" mass="44146">MSPAAAAAPATGPEIRAFLKSLFDAAVAAALPQNCLPPHLPERPAKGRTLVLGAGKAAAAMAQAVEAAWPGPLEGCVVCPHGSALPLRSIECREAAHPVPDAAGAAAAARLLELAGQAGEGDLVLVLLSGGASALTPAPPPGISLAEKQEISRALLRRGAAIGDLNTVRKHLSLFKGGRLARAAAPARVVTLAISDVAGDDPAVIGSGPTVADPSTVADARAALARYRVDLPPAAAAWLDDPAAESPKPGDADLARAELKIVATAADSLQAAAAVAERAGVRPLILSDRFTGDARALAAMHAEIALSAVARGLPAAAPLLLLSGGEVTVDVGGQGRGGPNGEFALALARALDAASAGASDAVSRIAALACDTDGADGPSGLAGAFVLSDSIARARAAGIDPAAAQAENDSYGLFLALGDALETGPTQTNVNDFRAVLVLPPQERGA</sequence>
<comment type="caution">
    <text evidence="3">The sequence shown here is derived from an EMBL/GenBank/DDBJ whole genome shotgun (WGS) entry which is preliminary data.</text>
</comment>
<dbReference type="InterPro" id="IPR007835">
    <property type="entry name" value="MOFRL"/>
</dbReference>
<dbReference type="Pfam" id="PF13660">
    <property type="entry name" value="DUF4147"/>
    <property type="match status" value="1"/>
</dbReference>
<evidence type="ECO:0000313" key="4">
    <source>
        <dbReference type="Proteomes" id="UP001595528"/>
    </source>
</evidence>
<organism evidence="3 4">
    <name type="scientific">Marinibaculum pumilum</name>
    <dbReference type="NCBI Taxonomy" id="1766165"/>
    <lineage>
        <taxon>Bacteria</taxon>
        <taxon>Pseudomonadati</taxon>
        <taxon>Pseudomonadota</taxon>
        <taxon>Alphaproteobacteria</taxon>
        <taxon>Rhodospirillales</taxon>
        <taxon>Rhodospirillaceae</taxon>
        <taxon>Marinibaculum</taxon>
    </lineage>
</organism>
<evidence type="ECO:0000313" key="3">
    <source>
        <dbReference type="EMBL" id="MFC3228903.1"/>
    </source>
</evidence>
<dbReference type="EMBL" id="JBHRTR010000028">
    <property type="protein sequence ID" value="MFC3228903.1"/>
    <property type="molecule type" value="Genomic_DNA"/>
</dbReference>
<dbReference type="RefSeq" id="WP_379902465.1">
    <property type="nucleotide sequence ID" value="NZ_JBHRTR010000028.1"/>
</dbReference>
<dbReference type="InterPro" id="IPR039760">
    <property type="entry name" value="MOFRL_protein"/>
</dbReference>
<dbReference type="Pfam" id="PF05161">
    <property type="entry name" value="MOFRL"/>
    <property type="match status" value="1"/>
</dbReference>
<feature type="domain" description="MOFRL-associated" evidence="2">
    <location>
        <begin position="19"/>
        <end position="239"/>
    </location>
</feature>
<dbReference type="InterPro" id="IPR025286">
    <property type="entry name" value="MOFRL_assoc_dom"/>
</dbReference>
<keyword evidence="3" id="KW-0808">Transferase</keyword>
<dbReference type="Proteomes" id="UP001595528">
    <property type="component" value="Unassembled WGS sequence"/>
</dbReference>